<dbReference type="PANTHER" id="PTHR14969">
    <property type="entry name" value="SPHINGOSINE-1-PHOSPHATE PHOSPHOHYDROLASE"/>
    <property type="match status" value="1"/>
</dbReference>
<dbReference type="SMART" id="SM00014">
    <property type="entry name" value="acidPPc"/>
    <property type="match status" value="1"/>
</dbReference>
<protein>
    <submittedName>
        <fullName evidence="3">Phosphatidylglycerophosphatase B-like protein</fullName>
    </submittedName>
</protein>
<proteinExistence type="predicted"/>
<feature type="transmembrane region" description="Helical" evidence="1">
    <location>
        <begin position="115"/>
        <end position="136"/>
    </location>
</feature>
<evidence type="ECO:0000259" key="2">
    <source>
        <dbReference type="SMART" id="SM00014"/>
    </source>
</evidence>
<dbReference type="eggNOG" id="COG0671">
    <property type="taxonomic scope" value="Bacteria"/>
</dbReference>
<dbReference type="SUPFAM" id="SSF48317">
    <property type="entry name" value="Acid phosphatase/Vanadium-dependent haloperoxidase"/>
    <property type="match status" value="1"/>
</dbReference>
<evidence type="ECO:0000256" key="1">
    <source>
        <dbReference type="SAM" id="Phobius"/>
    </source>
</evidence>
<dbReference type="InParanoid" id="Q2LQG7"/>
<keyword evidence="4" id="KW-1185">Reference proteome</keyword>
<reference evidence="3 4" key="1">
    <citation type="journal article" date="2007" name="Proc. Natl. Acad. Sci. U.S.A.">
        <title>The genome of Syntrophus aciditrophicus: life at the thermodynamic limit of microbial growth.</title>
        <authorList>
            <person name="McInerney M.J."/>
            <person name="Rohlin L."/>
            <person name="Mouttaki H."/>
            <person name="Kim U."/>
            <person name="Krupp R.S."/>
            <person name="Rios-Hernandez L."/>
            <person name="Sieber J."/>
            <person name="Struchtemeyer C.G."/>
            <person name="Bhattacharyya A."/>
            <person name="Campbell J.W."/>
            <person name="Gunsalus R.P."/>
        </authorList>
    </citation>
    <scope>NUCLEOTIDE SEQUENCE [LARGE SCALE GENOMIC DNA]</scope>
    <source>
        <strain evidence="3 4">SB</strain>
    </source>
</reference>
<dbReference type="CDD" id="cd03392">
    <property type="entry name" value="PAP2_like_2"/>
    <property type="match status" value="1"/>
</dbReference>
<organism evidence="3 4">
    <name type="scientific">Syntrophus aciditrophicus (strain SB)</name>
    <dbReference type="NCBI Taxonomy" id="56780"/>
    <lineage>
        <taxon>Bacteria</taxon>
        <taxon>Pseudomonadati</taxon>
        <taxon>Thermodesulfobacteriota</taxon>
        <taxon>Syntrophia</taxon>
        <taxon>Syntrophales</taxon>
        <taxon>Syntrophaceae</taxon>
        <taxon>Syntrophus</taxon>
    </lineage>
</organism>
<dbReference type="HOGENOM" id="CLU_072573_3_0_7"/>
<feature type="transmembrane region" description="Helical" evidence="1">
    <location>
        <begin position="156"/>
        <end position="173"/>
    </location>
</feature>
<gene>
    <name evidence="3" type="ORF">SYN_02354</name>
</gene>
<keyword evidence="1" id="KW-0472">Membrane</keyword>
<evidence type="ECO:0000313" key="3">
    <source>
        <dbReference type="EMBL" id="ABC76372.1"/>
    </source>
</evidence>
<dbReference type="STRING" id="56780.SYN_02354"/>
<dbReference type="InterPro" id="IPR036938">
    <property type="entry name" value="PAP2/HPO_sf"/>
</dbReference>
<feature type="transmembrane region" description="Helical" evidence="1">
    <location>
        <begin position="213"/>
        <end position="234"/>
    </location>
</feature>
<dbReference type="Proteomes" id="UP000001933">
    <property type="component" value="Chromosome"/>
</dbReference>
<dbReference type="Pfam" id="PF01569">
    <property type="entry name" value="PAP2"/>
    <property type="match status" value="1"/>
</dbReference>
<dbReference type="InterPro" id="IPR000326">
    <property type="entry name" value="PAP2/HPO"/>
</dbReference>
<sequence length="242" mass="26230">MAPKGETGFLIGGINLNSLRNRLKTRILVVAASLAFTLWVFIEVAEEVWEGEAGVFDRSILLSLHTSSGPDNVLGPIWLQAVARDVSALGSITVLGIIVAVVTLFLLLTGRRMIAMFLLLASTSGGLATFLLKAVFNRPRPELFQHGDYVISASFPSGHAMIAALVYLTLGALMAQVMPIRKLKVYVMTVMLALTVIIGASRVYLGVHWPTDVLAGWFAGASWALGWWIIAEFYKVKSGSRV</sequence>
<evidence type="ECO:0000313" key="4">
    <source>
        <dbReference type="Proteomes" id="UP000001933"/>
    </source>
</evidence>
<dbReference type="PANTHER" id="PTHR14969:SF13">
    <property type="entry name" value="AT30094P"/>
    <property type="match status" value="1"/>
</dbReference>
<accession>Q2LQG7</accession>
<keyword evidence="1" id="KW-0812">Transmembrane</keyword>
<dbReference type="KEGG" id="sat:SYN_02354"/>
<feature type="domain" description="Phosphatidic acid phosphatase type 2/haloperoxidase" evidence="2">
    <location>
        <begin position="114"/>
        <end position="228"/>
    </location>
</feature>
<feature type="transmembrane region" description="Helical" evidence="1">
    <location>
        <begin position="185"/>
        <end position="207"/>
    </location>
</feature>
<dbReference type="EMBL" id="CP000252">
    <property type="protein sequence ID" value="ABC76372.1"/>
    <property type="molecule type" value="Genomic_DNA"/>
</dbReference>
<feature type="transmembrane region" description="Helical" evidence="1">
    <location>
        <begin position="88"/>
        <end position="108"/>
    </location>
</feature>
<dbReference type="FunCoup" id="Q2LQG7">
    <property type="interactions" value="148"/>
</dbReference>
<dbReference type="AlphaFoldDB" id="Q2LQG7"/>
<name>Q2LQG7_SYNAS</name>
<feature type="transmembrane region" description="Helical" evidence="1">
    <location>
        <begin position="25"/>
        <end position="42"/>
    </location>
</feature>
<keyword evidence="1" id="KW-1133">Transmembrane helix</keyword>
<dbReference type="Gene3D" id="1.20.144.10">
    <property type="entry name" value="Phosphatidic acid phosphatase type 2/haloperoxidase"/>
    <property type="match status" value="1"/>
</dbReference>